<gene>
    <name evidence="1" type="ORF">HPB50_015173</name>
</gene>
<protein>
    <submittedName>
        <fullName evidence="1">Uncharacterized protein</fullName>
    </submittedName>
</protein>
<name>A0ACB7S6N6_HYAAI</name>
<dbReference type="EMBL" id="CM023485">
    <property type="protein sequence ID" value="KAH6930601.1"/>
    <property type="molecule type" value="Genomic_DNA"/>
</dbReference>
<keyword evidence="2" id="KW-1185">Reference proteome</keyword>
<dbReference type="Proteomes" id="UP000821845">
    <property type="component" value="Chromosome 5"/>
</dbReference>
<comment type="caution">
    <text evidence="1">The sequence shown here is derived from an EMBL/GenBank/DDBJ whole genome shotgun (WGS) entry which is preliminary data.</text>
</comment>
<sequence>MTACANASTHSAVEAVPSGTLLKKGGRSRSKTWSTSRSKAHTKSKYRCRSPTQSTSGSIQPKRRTVPSSPTSPQPCKEAPLSKTARSAAARNHQQPLASQTTNAKTAPREASWQRAPAQRFPFQPPTHTVPSPPPPPYTNTDPFPQIARLRRDMQMQERHAQMHAQLDAVIERTDARIQAAVHSTRQESLALRQEIITVIH</sequence>
<evidence type="ECO:0000313" key="1">
    <source>
        <dbReference type="EMBL" id="KAH6930601.1"/>
    </source>
</evidence>
<reference evidence="1" key="1">
    <citation type="submission" date="2020-05" db="EMBL/GenBank/DDBJ databases">
        <title>Large-scale comparative analyses of tick genomes elucidate their genetic diversity and vector capacities.</title>
        <authorList>
            <person name="Jia N."/>
            <person name="Wang J."/>
            <person name="Shi W."/>
            <person name="Du L."/>
            <person name="Sun Y."/>
            <person name="Zhan W."/>
            <person name="Jiang J."/>
            <person name="Wang Q."/>
            <person name="Zhang B."/>
            <person name="Ji P."/>
            <person name="Sakyi L.B."/>
            <person name="Cui X."/>
            <person name="Yuan T."/>
            <person name="Jiang B."/>
            <person name="Yang W."/>
            <person name="Lam T.T.-Y."/>
            <person name="Chang Q."/>
            <person name="Ding S."/>
            <person name="Wang X."/>
            <person name="Zhu J."/>
            <person name="Ruan X."/>
            <person name="Zhao L."/>
            <person name="Wei J."/>
            <person name="Que T."/>
            <person name="Du C."/>
            <person name="Cheng J."/>
            <person name="Dai P."/>
            <person name="Han X."/>
            <person name="Huang E."/>
            <person name="Gao Y."/>
            <person name="Liu J."/>
            <person name="Shao H."/>
            <person name="Ye R."/>
            <person name="Li L."/>
            <person name="Wei W."/>
            <person name="Wang X."/>
            <person name="Wang C."/>
            <person name="Yang T."/>
            <person name="Huo Q."/>
            <person name="Li W."/>
            <person name="Guo W."/>
            <person name="Chen H."/>
            <person name="Zhou L."/>
            <person name="Ni X."/>
            <person name="Tian J."/>
            <person name="Zhou Y."/>
            <person name="Sheng Y."/>
            <person name="Liu T."/>
            <person name="Pan Y."/>
            <person name="Xia L."/>
            <person name="Li J."/>
            <person name="Zhao F."/>
            <person name="Cao W."/>
        </authorList>
    </citation>
    <scope>NUCLEOTIDE SEQUENCE</scope>
    <source>
        <strain evidence="1">Hyas-2018</strain>
    </source>
</reference>
<organism evidence="1 2">
    <name type="scientific">Hyalomma asiaticum</name>
    <name type="common">Tick</name>
    <dbReference type="NCBI Taxonomy" id="266040"/>
    <lineage>
        <taxon>Eukaryota</taxon>
        <taxon>Metazoa</taxon>
        <taxon>Ecdysozoa</taxon>
        <taxon>Arthropoda</taxon>
        <taxon>Chelicerata</taxon>
        <taxon>Arachnida</taxon>
        <taxon>Acari</taxon>
        <taxon>Parasitiformes</taxon>
        <taxon>Ixodida</taxon>
        <taxon>Ixodoidea</taxon>
        <taxon>Ixodidae</taxon>
        <taxon>Hyalomminae</taxon>
        <taxon>Hyalomma</taxon>
    </lineage>
</organism>
<evidence type="ECO:0000313" key="2">
    <source>
        <dbReference type="Proteomes" id="UP000821845"/>
    </source>
</evidence>
<accession>A0ACB7S6N6</accession>
<proteinExistence type="predicted"/>